<keyword evidence="2" id="KW-1185">Reference proteome</keyword>
<reference evidence="1 2" key="1">
    <citation type="submission" date="2020-11" db="EMBL/GenBank/DDBJ databases">
        <title>Genome seq and assembly of Sphingosinicella sp.</title>
        <authorList>
            <person name="Chhetri G."/>
        </authorList>
    </citation>
    <scope>NUCLEOTIDE SEQUENCE [LARGE SCALE GENOMIC DNA]</scope>
    <source>
        <strain evidence="1 2">UDD2</strain>
    </source>
</reference>
<evidence type="ECO:0000313" key="2">
    <source>
        <dbReference type="Proteomes" id="UP000594873"/>
    </source>
</evidence>
<dbReference type="KEGG" id="sflv:IC614_03835"/>
<dbReference type="AlphaFoldDB" id="A0A7T2LN17"/>
<proteinExistence type="predicted"/>
<evidence type="ECO:0000313" key="1">
    <source>
        <dbReference type="EMBL" id="QPQ55732.1"/>
    </source>
</evidence>
<sequence>MRSRRKSLALYATALIFGGTLLGVQFGRSAVAEIDPGFYRMWDDYHSFAQYSAAHDGQYPGEEAGLSVQTAGCDGCELGTGRFPWLQHPVFSDAELGIAESVPVETAAYVADDYAVMPAEPEPLPQRSLARYAYYPVDATDPPAQEERPEAVAVADQTAAPACGPDDLCQPVGM</sequence>
<dbReference type="Proteomes" id="UP000594873">
    <property type="component" value="Chromosome"/>
</dbReference>
<dbReference type="EMBL" id="CP065592">
    <property type="protein sequence ID" value="QPQ55732.1"/>
    <property type="molecule type" value="Genomic_DNA"/>
</dbReference>
<dbReference type="RefSeq" id="WP_200972477.1">
    <property type="nucleotide sequence ID" value="NZ_CP065592.1"/>
</dbReference>
<name>A0A7T2LN17_9SPHN</name>
<organism evidence="1 2">
    <name type="scientific">Allosphingosinicella flava</name>
    <dbReference type="NCBI Taxonomy" id="2771430"/>
    <lineage>
        <taxon>Bacteria</taxon>
        <taxon>Pseudomonadati</taxon>
        <taxon>Pseudomonadota</taxon>
        <taxon>Alphaproteobacteria</taxon>
        <taxon>Sphingomonadales</taxon>
        <taxon>Sphingomonadaceae</taxon>
        <taxon>Allosphingosinicella</taxon>
    </lineage>
</organism>
<gene>
    <name evidence="1" type="ORF">IC614_03835</name>
</gene>
<protein>
    <submittedName>
        <fullName evidence="1">Uncharacterized protein</fullName>
    </submittedName>
</protein>
<accession>A0A7T2LN17</accession>